<keyword evidence="2" id="KW-1185">Reference proteome</keyword>
<proteinExistence type="predicted"/>
<evidence type="ECO:0000313" key="1">
    <source>
        <dbReference type="EMBL" id="KAK8061544.1"/>
    </source>
</evidence>
<dbReference type="Gene3D" id="1.25.40.20">
    <property type="entry name" value="Ankyrin repeat-containing domain"/>
    <property type="match status" value="1"/>
</dbReference>
<dbReference type="Proteomes" id="UP001480595">
    <property type="component" value="Unassembled WGS sequence"/>
</dbReference>
<dbReference type="EMBL" id="JAQQWL010000008">
    <property type="protein sequence ID" value="KAK8061544.1"/>
    <property type="molecule type" value="Genomic_DNA"/>
</dbReference>
<name>A0ABR1URI7_9PEZI</name>
<evidence type="ECO:0000313" key="2">
    <source>
        <dbReference type="Proteomes" id="UP001480595"/>
    </source>
</evidence>
<gene>
    <name evidence="1" type="ORF">PG994_007910</name>
</gene>
<organism evidence="1 2">
    <name type="scientific">Apiospora phragmitis</name>
    <dbReference type="NCBI Taxonomy" id="2905665"/>
    <lineage>
        <taxon>Eukaryota</taxon>
        <taxon>Fungi</taxon>
        <taxon>Dikarya</taxon>
        <taxon>Ascomycota</taxon>
        <taxon>Pezizomycotina</taxon>
        <taxon>Sordariomycetes</taxon>
        <taxon>Xylariomycetidae</taxon>
        <taxon>Amphisphaeriales</taxon>
        <taxon>Apiosporaceae</taxon>
        <taxon>Apiospora</taxon>
    </lineage>
</organism>
<sequence>MSGTKMGQMFCDPEKRAQYVLSAEDMLRTLLRMGADPNVSPGWPPLQEICFLGRDGPHWDGIVDALVSYGAGLGANTPGKQPRTPLHCVCQALGPVNVKRLERLVELGSPVNAVSPDGDTALSILRRRNQTRPCHSLQAGMEILKNAGAVLPKDIPQSVNRHR</sequence>
<dbReference type="InterPro" id="IPR036770">
    <property type="entry name" value="Ankyrin_rpt-contain_sf"/>
</dbReference>
<comment type="caution">
    <text evidence="1">The sequence shown here is derived from an EMBL/GenBank/DDBJ whole genome shotgun (WGS) entry which is preliminary data.</text>
</comment>
<reference evidence="1 2" key="1">
    <citation type="submission" date="2023-01" db="EMBL/GenBank/DDBJ databases">
        <title>Analysis of 21 Apiospora genomes using comparative genomics revels a genus with tremendous synthesis potential of carbohydrate active enzymes and secondary metabolites.</title>
        <authorList>
            <person name="Sorensen T."/>
        </authorList>
    </citation>
    <scope>NUCLEOTIDE SEQUENCE [LARGE SCALE GENOMIC DNA]</scope>
    <source>
        <strain evidence="1 2">CBS 135458</strain>
    </source>
</reference>
<dbReference type="GeneID" id="92092382"/>
<dbReference type="SUPFAM" id="SSF48403">
    <property type="entry name" value="Ankyrin repeat"/>
    <property type="match status" value="1"/>
</dbReference>
<evidence type="ECO:0008006" key="3">
    <source>
        <dbReference type="Google" id="ProtNLM"/>
    </source>
</evidence>
<protein>
    <recommendedName>
        <fullName evidence="3">Ankyrin repeat protein</fullName>
    </recommendedName>
</protein>
<accession>A0ABR1URI7</accession>
<dbReference type="RefSeq" id="XP_066714806.1">
    <property type="nucleotide sequence ID" value="XM_066859319.1"/>
</dbReference>